<keyword evidence="5" id="KW-1185">Reference proteome</keyword>
<sequence>MMSLANICMKEGIANHLFEVQDVTSMGGSGLAFEFRFESAKRAIEFDTVVSGFLRILFRDILVRWLVFFAGHEEHFCFFLSTGAPTYSGKTLKFKLAFQLMLPSVVRAGEVRFVVF</sequence>
<protein>
    <submittedName>
        <fullName evidence="4">Uncharacterized protein</fullName>
    </submittedName>
</protein>
<dbReference type="Proteomes" id="UP000735874">
    <property type="component" value="Unassembled WGS sequence"/>
</dbReference>
<name>A0A329RPE6_9STRA</name>
<comment type="caution">
    <text evidence="4">The sequence shown here is derived from an EMBL/GenBank/DDBJ whole genome shotgun (WGS) entry which is preliminary data.</text>
</comment>
<dbReference type="Proteomes" id="UP000251314">
    <property type="component" value="Unassembled WGS sequence"/>
</dbReference>
<dbReference type="VEuPathDB" id="FungiDB:PC110_g18007"/>
<dbReference type="EMBL" id="RCMV01000462">
    <property type="protein sequence ID" value="KAG3216814.1"/>
    <property type="molecule type" value="Genomic_DNA"/>
</dbReference>
<evidence type="ECO:0000313" key="4">
    <source>
        <dbReference type="EMBL" id="RAW25566.1"/>
    </source>
</evidence>
<evidence type="ECO:0000313" key="1">
    <source>
        <dbReference type="EMBL" id="KAG2842924.1"/>
    </source>
</evidence>
<proteinExistence type="predicted"/>
<dbReference type="AlphaFoldDB" id="A0A329RPE6"/>
<dbReference type="OrthoDB" id="10449921at2759"/>
<dbReference type="EMBL" id="MJFZ01000736">
    <property type="protein sequence ID" value="RAW25566.1"/>
    <property type="molecule type" value="Genomic_DNA"/>
</dbReference>
<dbReference type="Proteomes" id="UP000760860">
    <property type="component" value="Unassembled WGS sequence"/>
</dbReference>
<dbReference type="Proteomes" id="UP000736787">
    <property type="component" value="Unassembled WGS sequence"/>
</dbReference>
<evidence type="ECO:0000313" key="2">
    <source>
        <dbReference type="EMBL" id="KAG2907625.1"/>
    </source>
</evidence>
<gene>
    <name evidence="4" type="ORF">PC110_g18007</name>
    <name evidence="1" type="ORF">PC113_g18701</name>
    <name evidence="2" type="ORF">PC117_g20167</name>
    <name evidence="3" type="ORF">PC129_g12357</name>
</gene>
<evidence type="ECO:0000313" key="3">
    <source>
        <dbReference type="EMBL" id="KAG3216814.1"/>
    </source>
</evidence>
<accession>A0A329RPE6</accession>
<reference evidence="4 5" key="1">
    <citation type="submission" date="2018-01" db="EMBL/GenBank/DDBJ databases">
        <title>Draft genome of the strawberry crown rot pathogen Phytophthora cactorum.</title>
        <authorList>
            <person name="Armitage A.D."/>
            <person name="Lysoe E."/>
            <person name="Nellist C.F."/>
            <person name="Harrison R.J."/>
            <person name="Brurberg M.B."/>
        </authorList>
    </citation>
    <scope>NUCLEOTIDE SEQUENCE [LARGE SCALE GENOMIC DNA]</scope>
    <source>
        <strain evidence="4 5">10300</strain>
    </source>
</reference>
<dbReference type="EMBL" id="RCMK01000923">
    <property type="protein sequence ID" value="KAG2907625.1"/>
    <property type="molecule type" value="Genomic_DNA"/>
</dbReference>
<dbReference type="EMBL" id="RCMG01000899">
    <property type="protein sequence ID" value="KAG2842924.1"/>
    <property type="molecule type" value="Genomic_DNA"/>
</dbReference>
<reference evidence="1" key="2">
    <citation type="submission" date="2018-10" db="EMBL/GenBank/DDBJ databases">
        <title>Effector identification in a new, highly contiguous assembly of the strawberry crown rot pathogen Phytophthora cactorum.</title>
        <authorList>
            <person name="Armitage A.D."/>
            <person name="Nellist C.F."/>
            <person name="Bates H."/>
            <person name="Vickerstaff R.J."/>
            <person name="Harrison R.J."/>
        </authorList>
    </citation>
    <scope>NUCLEOTIDE SEQUENCE</scope>
    <source>
        <strain evidence="1">15-7</strain>
        <strain evidence="2">4040</strain>
        <strain evidence="3">P421</strain>
    </source>
</reference>
<evidence type="ECO:0000313" key="5">
    <source>
        <dbReference type="Proteomes" id="UP000251314"/>
    </source>
</evidence>
<organism evidence="4 5">
    <name type="scientific">Phytophthora cactorum</name>
    <dbReference type="NCBI Taxonomy" id="29920"/>
    <lineage>
        <taxon>Eukaryota</taxon>
        <taxon>Sar</taxon>
        <taxon>Stramenopiles</taxon>
        <taxon>Oomycota</taxon>
        <taxon>Peronosporomycetes</taxon>
        <taxon>Peronosporales</taxon>
        <taxon>Peronosporaceae</taxon>
        <taxon>Phytophthora</taxon>
    </lineage>
</organism>